<keyword evidence="8 11" id="KW-0564">Palmitate</keyword>
<keyword evidence="16" id="KW-1185">Reference proteome</keyword>
<keyword evidence="10 11" id="KW-0449">Lipoprotein</keyword>
<feature type="chain" id="PRO_5047250744" description="Foldase protein PrsA" evidence="13">
    <location>
        <begin position="22"/>
        <end position="293"/>
    </location>
</feature>
<evidence type="ECO:0000313" key="15">
    <source>
        <dbReference type="EMBL" id="MBM7571446.1"/>
    </source>
</evidence>
<evidence type="ECO:0000256" key="5">
    <source>
        <dbReference type="ARBA" id="ARBA00022729"/>
    </source>
</evidence>
<keyword evidence="12" id="KW-0175">Coiled coil</keyword>
<evidence type="ECO:0000256" key="6">
    <source>
        <dbReference type="ARBA" id="ARBA00023110"/>
    </source>
</evidence>
<evidence type="ECO:0000256" key="3">
    <source>
        <dbReference type="ARBA" id="ARBA00006071"/>
    </source>
</evidence>
<evidence type="ECO:0000256" key="10">
    <source>
        <dbReference type="ARBA" id="ARBA00023288"/>
    </source>
</evidence>
<dbReference type="PROSITE" id="PS50198">
    <property type="entry name" value="PPIC_PPIASE_2"/>
    <property type="match status" value="1"/>
</dbReference>
<dbReference type="InterPro" id="IPR050245">
    <property type="entry name" value="PrsA_foldase"/>
</dbReference>
<evidence type="ECO:0000256" key="13">
    <source>
        <dbReference type="SAM" id="SignalP"/>
    </source>
</evidence>
<name>A0ABS2MZW9_9BACI</name>
<evidence type="ECO:0000256" key="12">
    <source>
        <dbReference type="SAM" id="Coils"/>
    </source>
</evidence>
<comment type="function">
    <text evidence="11">Plays a major role in protein secretion by helping the post-translocational extracellular folding of several secreted proteins.</text>
</comment>
<evidence type="ECO:0000259" key="14">
    <source>
        <dbReference type="PROSITE" id="PS50198"/>
    </source>
</evidence>
<dbReference type="RefSeq" id="WP_204499068.1">
    <property type="nucleotide sequence ID" value="NZ_JAFBDR010000009.1"/>
</dbReference>
<accession>A0ABS2MZW9</accession>
<dbReference type="HAMAP" id="MF_01145">
    <property type="entry name" value="Foldase_PrsA"/>
    <property type="match status" value="1"/>
</dbReference>
<dbReference type="Proteomes" id="UP001296943">
    <property type="component" value="Unassembled WGS sequence"/>
</dbReference>
<dbReference type="InterPro" id="IPR027304">
    <property type="entry name" value="Trigger_fact/SurA_dom_sf"/>
</dbReference>
<dbReference type="PANTHER" id="PTHR47245:SF1">
    <property type="entry name" value="FOLDASE PROTEIN PRSA"/>
    <property type="match status" value="1"/>
</dbReference>
<evidence type="ECO:0000256" key="2">
    <source>
        <dbReference type="ARBA" id="ARBA00004193"/>
    </source>
</evidence>
<organism evidence="15 16">
    <name type="scientific">Aquibacillus albus</name>
    <dbReference type="NCBI Taxonomy" id="1168171"/>
    <lineage>
        <taxon>Bacteria</taxon>
        <taxon>Bacillati</taxon>
        <taxon>Bacillota</taxon>
        <taxon>Bacilli</taxon>
        <taxon>Bacillales</taxon>
        <taxon>Bacillaceae</taxon>
        <taxon>Aquibacillus</taxon>
    </lineage>
</organism>
<keyword evidence="5 11" id="KW-0732">Signal</keyword>
<evidence type="ECO:0000256" key="1">
    <source>
        <dbReference type="ARBA" id="ARBA00000971"/>
    </source>
</evidence>
<feature type="coiled-coil region" evidence="12">
    <location>
        <begin position="229"/>
        <end position="270"/>
    </location>
</feature>
<dbReference type="EC" id="5.2.1.8" evidence="11"/>
<proteinExistence type="inferred from homology"/>
<comment type="caution">
    <text evidence="15">The sequence shown here is derived from an EMBL/GenBank/DDBJ whole genome shotgun (WGS) entry which is preliminary data.</text>
</comment>
<comment type="subcellular location">
    <subcellularLocation>
        <location evidence="2 11">Cell membrane</location>
        <topology evidence="2 11">Lipid-anchor</topology>
    </subcellularLocation>
</comment>
<comment type="catalytic activity">
    <reaction evidence="1 11">
        <text>[protein]-peptidylproline (omega=180) = [protein]-peptidylproline (omega=0)</text>
        <dbReference type="Rhea" id="RHEA:16237"/>
        <dbReference type="Rhea" id="RHEA-COMP:10747"/>
        <dbReference type="Rhea" id="RHEA-COMP:10748"/>
        <dbReference type="ChEBI" id="CHEBI:83833"/>
        <dbReference type="ChEBI" id="CHEBI:83834"/>
        <dbReference type="EC" id="5.2.1.8"/>
    </reaction>
</comment>
<dbReference type="Pfam" id="PF13616">
    <property type="entry name" value="Rotamase_3"/>
    <property type="match status" value="1"/>
</dbReference>
<evidence type="ECO:0000256" key="9">
    <source>
        <dbReference type="ARBA" id="ARBA00023235"/>
    </source>
</evidence>
<keyword evidence="4 11" id="KW-1003">Cell membrane</keyword>
<comment type="similarity">
    <text evidence="3 11">Belongs to the PrsA family.</text>
</comment>
<dbReference type="InterPro" id="IPR023059">
    <property type="entry name" value="Foldase_PrsA"/>
</dbReference>
<dbReference type="PANTHER" id="PTHR47245">
    <property type="entry name" value="PEPTIDYLPROLYL ISOMERASE"/>
    <property type="match status" value="1"/>
</dbReference>
<evidence type="ECO:0000256" key="11">
    <source>
        <dbReference type="HAMAP-Rule" id="MF_01145"/>
    </source>
</evidence>
<keyword evidence="7 11" id="KW-0472">Membrane</keyword>
<dbReference type="Gene3D" id="3.10.50.40">
    <property type="match status" value="1"/>
</dbReference>
<feature type="signal peptide" evidence="13">
    <location>
        <begin position="1"/>
        <end position="21"/>
    </location>
</feature>
<keyword evidence="6 11" id="KW-0697">Rotamase</keyword>
<dbReference type="SUPFAM" id="SSF54534">
    <property type="entry name" value="FKBP-like"/>
    <property type="match status" value="1"/>
</dbReference>
<evidence type="ECO:0000256" key="8">
    <source>
        <dbReference type="ARBA" id="ARBA00023139"/>
    </source>
</evidence>
<protein>
    <recommendedName>
        <fullName evidence="11">Foldase protein PrsA</fullName>
        <ecNumber evidence="11">5.2.1.8</ecNumber>
    </recommendedName>
</protein>
<gene>
    <name evidence="11" type="primary">prsA</name>
    <name evidence="15" type="ORF">JOC48_001942</name>
</gene>
<evidence type="ECO:0000256" key="4">
    <source>
        <dbReference type="ARBA" id="ARBA00022475"/>
    </source>
</evidence>
<dbReference type="InterPro" id="IPR000297">
    <property type="entry name" value="PPIase_PpiC"/>
</dbReference>
<feature type="domain" description="PpiC" evidence="14">
    <location>
        <begin position="138"/>
        <end position="228"/>
    </location>
</feature>
<dbReference type="EMBL" id="JAFBDR010000009">
    <property type="protein sequence ID" value="MBM7571446.1"/>
    <property type="molecule type" value="Genomic_DNA"/>
</dbReference>
<keyword evidence="9 11" id="KW-0413">Isomerase</keyword>
<dbReference type="SUPFAM" id="SSF109998">
    <property type="entry name" value="Triger factor/SurA peptide-binding domain-like"/>
    <property type="match status" value="1"/>
</dbReference>
<dbReference type="PROSITE" id="PS51257">
    <property type="entry name" value="PROKAR_LIPOPROTEIN"/>
    <property type="match status" value="1"/>
</dbReference>
<dbReference type="GO" id="GO:0003755">
    <property type="term" value="F:peptidyl-prolyl cis-trans isomerase activity"/>
    <property type="evidence" value="ECO:0007669"/>
    <property type="project" value="UniProtKB-EC"/>
</dbReference>
<evidence type="ECO:0000256" key="7">
    <source>
        <dbReference type="ARBA" id="ARBA00023136"/>
    </source>
</evidence>
<dbReference type="InterPro" id="IPR046357">
    <property type="entry name" value="PPIase_dom_sf"/>
</dbReference>
<evidence type="ECO:0000313" key="16">
    <source>
        <dbReference type="Proteomes" id="UP001296943"/>
    </source>
</evidence>
<sequence length="293" mass="33171">MKKLALAASFAAGLITISACANNDEPETVVETNAGNITKEEFYEELKNANGSAVLQEMVMKKVLEETYEVDENQVDEQLDQLKEQYGEQFEMVLQQSGYEDEDAFRDAIRMSLLQEQALTEDIEVTDEELEKRYDRMNTEIQASHILVQDEETANEVKQQLDEGEDFASLAEEYSQDPGSAQNGGQLNYFRAGDMVAEFEDAAYSLEVGEISEPVQSTHGWHIINVTDKRETEEEIEPFEEIKDDLRRQIANSKISNEDAQAKMQQLIEDAEIDVKIEGLEDIFEQQAAAMAQ</sequence>
<reference evidence="15 16" key="1">
    <citation type="submission" date="2021-01" db="EMBL/GenBank/DDBJ databases">
        <title>Genomic Encyclopedia of Type Strains, Phase IV (KMG-IV): sequencing the most valuable type-strain genomes for metagenomic binning, comparative biology and taxonomic classification.</title>
        <authorList>
            <person name="Goeker M."/>
        </authorList>
    </citation>
    <scope>NUCLEOTIDE SEQUENCE [LARGE SCALE GENOMIC DNA]</scope>
    <source>
        <strain evidence="15 16">DSM 23711</strain>
    </source>
</reference>